<name>A0A1C2DYT3_9HYPH</name>
<evidence type="ECO:0000313" key="12">
    <source>
        <dbReference type="Proteomes" id="UP000094412"/>
    </source>
</evidence>
<dbReference type="Proteomes" id="UP000094412">
    <property type="component" value="Unassembled WGS sequence"/>
</dbReference>
<dbReference type="CDD" id="cd06261">
    <property type="entry name" value="TM_PBP2"/>
    <property type="match status" value="1"/>
</dbReference>
<dbReference type="OrthoDB" id="4404959at2"/>
<evidence type="ECO:0000256" key="4">
    <source>
        <dbReference type="ARBA" id="ARBA00022475"/>
    </source>
</evidence>
<evidence type="ECO:0000256" key="9">
    <source>
        <dbReference type="RuleBase" id="RU363032"/>
    </source>
</evidence>
<dbReference type="PANTHER" id="PTHR30614">
    <property type="entry name" value="MEMBRANE COMPONENT OF AMINO ACID ABC TRANSPORTER"/>
    <property type="match status" value="1"/>
</dbReference>
<evidence type="ECO:0000256" key="6">
    <source>
        <dbReference type="ARBA" id="ARBA00022692"/>
    </source>
</evidence>
<dbReference type="InterPro" id="IPR010065">
    <property type="entry name" value="AA_ABC_transptr_permease_3TM"/>
</dbReference>
<dbReference type="RefSeq" id="WP_024923613.1">
    <property type="nucleotide sequence ID" value="NZ_MDEO01000030.1"/>
</dbReference>
<evidence type="ECO:0000259" key="10">
    <source>
        <dbReference type="PROSITE" id="PS50928"/>
    </source>
</evidence>
<dbReference type="InterPro" id="IPR000515">
    <property type="entry name" value="MetI-like"/>
</dbReference>
<dbReference type="AlphaFoldDB" id="A0A1C2DYT3"/>
<dbReference type="STRING" id="1566387.QV13_09980"/>
<dbReference type="EMBL" id="MDEO01000030">
    <property type="protein sequence ID" value="OCX19921.1"/>
    <property type="molecule type" value="Genomic_DNA"/>
</dbReference>
<dbReference type="NCBIfam" id="TIGR01726">
    <property type="entry name" value="HEQRo_perm_3TM"/>
    <property type="match status" value="1"/>
</dbReference>
<evidence type="ECO:0000313" key="11">
    <source>
        <dbReference type="EMBL" id="OCX19921.1"/>
    </source>
</evidence>
<gene>
    <name evidence="11" type="ORF">QV13_09980</name>
</gene>
<keyword evidence="3 9" id="KW-0813">Transport</keyword>
<dbReference type="PANTHER" id="PTHR30614:SF10">
    <property type="entry name" value="ARGININE ABC TRANSPORTER PERMEASE PROTEIN ARTM"/>
    <property type="match status" value="1"/>
</dbReference>
<comment type="caution">
    <text evidence="11">The sequence shown here is derived from an EMBL/GenBank/DDBJ whole genome shotgun (WGS) entry which is preliminary data.</text>
</comment>
<feature type="transmembrane region" description="Helical" evidence="9">
    <location>
        <begin position="195"/>
        <end position="217"/>
    </location>
</feature>
<evidence type="ECO:0000256" key="3">
    <source>
        <dbReference type="ARBA" id="ARBA00022448"/>
    </source>
</evidence>
<evidence type="ECO:0000256" key="1">
    <source>
        <dbReference type="ARBA" id="ARBA00004429"/>
    </source>
</evidence>
<keyword evidence="4" id="KW-1003">Cell membrane</keyword>
<keyword evidence="8 9" id="KW-0472">Membrane</keyword>
<feature type="domain" description="ABC transmembrane type-1" evidence="10">
    <location>
        <begin position="17"/>
        <end position="214"/>
    </location>
</feature>
<feature type="transmembrane region" description="Helical" evidence="9">
    <location>
        <begin position="20"/>
        <end position="41"/>
    </location>
</feature>
<feature type="transmembrane region" description="Helical" evidence="9">
    <location>
        <begin position="53"/>
        <end position="76"/>
    </location>
</feature>
<keyword evidence="6 9" id="KW-0812">Transmembrane</keyword>
<dbReference type="InterPro" id="IPR035906">
    <property type="entry name" value="MetI-like_sf"/>
</dbReference>
<dbReference type="Gene3D" id="1.10.3720.10">
    <property type="entry name" value="MetI-like"/>
    <property type="match status" value="1"/>
</dbReference>
<keyword evidence="5" id="KW-0997">Cell inner membrane</keyword>
<evidence type="ECO:0000256" key="5">
    <source>
        <dbReference type="ARBA" id="ARBA00022519"/>
    </source>
</evidence>
<accession>A0A1C2DYT3</accession>
<evidence type="ECO:0000256" key="8">
    <source>
        <dbReference type="ARBA" id="ARBA00023136"/>
    </source>
</evidence>
<comment type="similarity">
    <text evidence="2">Belongs to the binding-protein-dependent transport system permease family. HisMQ subfamily.</text>
</comment>
<proteinExistence type="inferred from homology"/>
<dbReference type="GO" id="GO:0022857">
    <property type="term" value="F:transmembrane transporter activity"/>
    <property type="evidence" value="ECO:0007669"/>
    <property type="project" value="InterPro"/>
</dbReference>
<dbReference type="InterPro" id="IPR043429">
    <property type="entry name" value="ArtM/GltK/GlnP/TcyL/YhdX-like"/>
</dbReference>
<evidence type="ECO:0000256" key="7">
    <source>
        <dbReference type="ARBA" id="ARBA00022989"/>
    </source>
</evidence>
<dbReference type="PROSITE" id="PS50928">
    <property type="entry name" value="ABC_TM1"/>
    <property type="match status" value="1"/>
</dbReference>
<dbReference type="SUPFAM" id="SSF161098">
    <property type="entry name" value="MetI-like"/>
    <property type="match status" value="1"/>
</dbReference>
<sequence length="231" mass="24897">MRWDVLFGSFPALLSALPLTLELAVTSIALGFMLAVLLAAARLSGIRAFSALAYTYVYIIRGTPLLAQVFFVYYGLGQLDAMRNSILWPIFREAYACALIALSLNTAAYGSEIIRGGLLSVPRGQIEAAKAFGLTATQRFRLVVFPQALRAMLPAYGNELILILKGTSLASTITIIELTGQARILASETYAPIEVFLAAGAVYLGLNMALSFGVRLLEARMMRNGGFAMEG</sequence>
<dbReference type="Pfam" id="PF00528">
    <property type="entry name" value="BPD_transp_1"/>
    <property type="match status" value="1"/>
</dbReference>
<evidence type="ECO:0000256" key="2">
    <source>
        <dbReference type="ARBA" id="ARBA00010072"/>
    </source>
</evidence>
<dbReference type="GO" id="GO:0006865">
    <property type="term" value="P:amino acid transport"/>
    <property type="evidence" value="ECO:0007669"/>
    <property type="project" value="TreeGrafter"/>
</dbReference>
<keyword evidence="12" id="KW-1185">Reference proteome</keyword>
<organism evidence="11 12">
    <name type="scientific">Mesorhizobium hungaricum</name>
    <dbReference type="NCBI Taxonomy" id="1566387"/>
    <lineage>
        <taxon>Bacteria</taxon>
        <taxon>Pseudomonadati</taxon>
        <taxon>Pseudomonadota</taxon>
        <taxon>Alphaproteobacteria</taxon>
        <taxon>Hyphomicrobiales</taxon>
        <taxon>Phyllobacteriaceae</taxon>
        <taxon>Mesorhizobium</taxon>
    </lineage>
</organism>
<protein>
    <submittedName>
        <fullName evidence="11">ABC transporter permease</fullName>
    </submittedName>
</protein>
<dbReference type="GO" id="GO:0043190">
    <property type="term" value="C:ATP-binding cassette (ABC) transporter complex"/>
    <property type="evidence" value="ECO:0007669"/>
    <property type="project" value="InterPro"/>
</dbReference>
<keyword evidence="7 9" id="KW-1133">Transmembrane helix</keyword>
<comment type="subcellular location">
    <subcellularLocation>
        <location evidence="1">Cell inner membrane</location>
        <topology evidence="1">Multi-pass membrane protein</topology>
    </subcellularLocation>
    <subcellularLocation>
        <location evidence="9">Cell membrane</location>
        <topology evidence="9">Multi-pass membrane protein</topology>
    </subcellularLocation>
</comment>
<reference evidence="11 12" key="1">
    <citation type="submission" date="2016-08" db="EMBL/GenBank/DDBJ databases">
        <title>Whole genome sequence of Mesorhizobium sp. strain UASWS1009 isolated from industrial sewage.</title>
        <authorList>
            <person name="Crovadore J."/>
            <person name="Calmin G."/>
            <person name="Chablais R."/>
            <person name="Cochard B."/>
            <person name="Lefort F."/>
        </authorList>
    </citation>
    <scope>NUCLEOTIDE SEQUENCE [LARGE SCALE GENOMIC DNA]</scope>
    <source>
        <strain evidence="11 12">UASWS1009</strain>
    </source>
</reference>